<dbReference type="InterPro" id="IPR000504">
    <property type="entry name" value="RRM_dom"/>
</dbReference>
<keyword evidence="5 11" id="KW-0694">RNA-binding</keyword>
<dbReference type="SMART" id="SM00360">
    <property type="entry name" value="RRM"/>
    <property type="match status" value="1"/>
</dbReference>
<evidence type="ECO:0000256" key="11">
    <source>
        <dbReference type="PROSITE-ProRule" id="PRU00176"/>
    </source>
</evidence>
<dbReference type="PANTHER" id="PTHR23236:SF2">
    <property type="entry name" value="EUKARYOTIC TRANSLATION INITIATION FACTOR 4B"/>
    <property type="match status" value="1"/>
</dbReference>
<feature type="region of interest" description="Disordered" evidence="12">
    <location>
        <begin position="174"/>
        <end position="308"/>
    </location>
</feature>
<feature type="compositionally biased region" description="Low complexity" evidence="12">
    <location>
        <begin position="438"/>
        <end position="455"/>
    </location>
</feature>
<protein>
    <recommendedName>
        <fullName evidence="10">Eukaryotic translation initiation factor 4B</fullName>
    </recommendedName>
</protein>
<feature type="compositionally biased region" description="Low complexity" evidence="12">
    <location>
        <begin position="483"/>
        <end position="504"/>
    </location>
</feature>
<dbReference type="FunFam" id="3.30.70.330:FF:000163">
    <property type="entry name" value="Eukaryotic translation initiation factor 4B"/>
    <property type="match status" value="1"/>
</dbReference>
<dbReference type="PROSITE" id="PS50102">
    <property type="entry name" value="RRM"/>
    <property type="match status" value="1"/>
</dbReference>
<reference evidence="15" key="1">
    <citation type="submission" date="2025-08" db="UniProtKB">
        <authorList>
            <consortium name="RefSeq"/>
        </authorList>
    </citation>
    <scope>IDENTIFICATION</scope>
    <source>
        <tissue evidence="15">Sperm</tissue>
    </source>
</reference>
<organism evidence="14 15">
    <name type="scientific">Petromyzon marinus</name>
    <name type="common">Sea lamprey</name>
    <dbReference type="NCBI Taxonomy" id="7757"/>
    <lineage>
        <taxon>Eukaryota</taxon>
        <taxon>Metazoa</taxon>
        <taxon>Chordata</taxon>
        <taxon>Craniata</taxon>
        <taxon>Vertebrata</taxon>
        <taxon>Cyclostomata</taxon>
        <taxon>Hyperoartia</taxon>
        <taxon>Petromyzontiformes</taxon>
        <taxon>Petromyzontidae</taxon>
        <taxon>Petromyzon</taxon>
    </lineage>
</organism>
<dbReference type="GO" id="GO:0005829">
    <property type="term" value="C:cytosol"/>
    <property type="evidence" value="ECO:0007669"/>
    <property type="project" value="UniProtKB-ARBA"/>
</dbReference>
<sequence length="688" mass="78119">MAALGKKKPKKGKTVSLNDFLAEDATAGSVFVPPVRPVNWADETEDFEGEVSTAWPADDGVYKPSVDRALLPTAPRAARAPSVDMARLPAKPPYTAFLGNLPYDVTEESIFKFFTGLKVSAVRLPREASNSDRLKGFGYAEFDDIESLMRALALNDEMLRNRRVRVDIADQTQDRDDRGGLSRDRDWSREDKTDNDWRSRSSNNNNVDDFPRRNGDQYGDRDRMSSWGRDRYEPDRERFRDRERSFGPRRDVDHYRDSQDRYDDRDSGYDDRRSSDRGSDFRSGRRPFGSGFRRESYDDRHDDYRGDRYGDRREERFERRGDYGRRDDYIREERGPVQRPKLNLKPRSTPKEEGVPPPPAPATQKLAFIFGGAKPVDTAAREREVEERLKREQEEMERRLSEQGRLGKPEWIQRERHPSWRSDDDHLERRPTSDTSETGRSSRGASATSSASARGPRVYKESDVPGDNEVFTREDGPLSPATRSPRQPEQQPQQLSQQRELPQLVPQATPQTAAQLVPAPPPKENAWVKRCGSAKVGPTSPTHHGATTELPLSQEKTQAHKLANSVSSNKMPSTATYSRGVAVDKDLKPLPDGSRTTKLNDDFEGKPDATTGRTEKAGVRAKNNLNRVKGRGRGIIAVKKDPDRKESRKERESRLIETKKYDEPEPLSFSSVSKFSALGVDGDSDYED</sequence>
<feature type="compositionally biased region" description="Polar residues" evidence="12">
    <location>
        <begin position="564"/>
        <end position="577"/>
    </location>
</feature>
<feature type="compositionally biased region" description="Basic and acidic residues" evidence="12">
    <location>
        <begin position="327"/>
        <end position="336"/>
    </location>
</feature>
<keyword evidence="6" id="KW-0648">Protein biosynthesis</keyword>
<gene>
    <name evidence="15" type="primary">EIF4B</name>
</gene>
<dbReference type="CDD" id="cd12402">
    <property type="entry name" value="RRM_eIF4B"/>
    <property type="match status" value="1"/>
</dbReference>
<evidence type="ECO:0000256" key="1">
    <source>
        <dbReference type="ARBA" id="ARBA00022499"/>
    </source>
</evidence>
<dbReference type="PANTHER" id="PTHR23236">
    <property type="entry name" value="EUKARYOTIC TRANSLATION INITIATION FACTOR 4B/4H"/>
    <property type="match status" value="1"/>
</dbReference>
<dbReference type="RefSeq" id="XP_032801794.1">
    <property type="nucleotide sequence ID" value="XM_032945903.1"/>
</dbReference>
<dbReference type="GeneID" id="116938585"/>
<feature type="compositionally biased region" description="Basic and acidic residues" evidence="12">
    <location>
        <begin position="638"/>
        <end position="663"/>
    </location>
</feature>
<evidence type="ECO:0000256" key="4">
    <source>
        <dbReference type="ARBA" id="ARBA00022843"/>
    </source>
</evidence>
<evidence type="ECO:0000313" key="15">
    <source>
        <dbReference type="RefSeq" id="XP_032801794.1"/>
    </source>
</evidence>
<evidence type="ECO:0000256" key="2">
    <source>
        <dbReference type="ARBA" id="ARBA00022540"/>
    </source>
</evidence>
<evidence type="ECO:0000256" key="8">
    <source>
        <dbReference type="ARBA" id="ARBA00057062"/>
    </source>
</evidence>
<keyword evidence="2 15" id="KW-0396">Initiation factor</keyword>
<dbReference type="KEGG" id="pmrn:116938585"/>
<dbReference type="Proteomes" id="UP001318040">
    <property type="component" value="Chromosome 4"/>
</dbReference>
<keyword evidence="7" id="KW-0007">Acetylation</keyword>
<accession>A0AAJ7SMG1</accession>
<comment type="subunit">
    <text evidence="9">Self-associates and interacts with EIF3 p170 subunit.</text>
</comment>
<dbReference type="AlphaFoldDB" id="A0AAJ7SMG1"/>
<dbReference type="GO" id="GO:0003743">
    <property type="term" value="F:translation initiation factor activity"/>
    <property type="evidence" value="ECO:0007669"/>
    <property type="project" value="UniProtKB-KW"/>
</dbReference>
<dbReference type="SUPFAM" id="SSF54928">
    <property type="entry name" value="RNA-binding domain, RBD"/>
    <property type="match status" value="1"/>
</dbReference>
<evidence type="ECO:0000256" key="9">
    <source>
        <dbReference type="ARBA" id="ARBA00062097"/>
    </source>
</evidence>
<dbReference type="InterPro" id="IPR035979">
    <property type="entry name" value="RBD_domain_sf"/>
</dbReference>
<evidence type="ECO:0000313" key="14">
    <source>
        <dbReference type="Proteomes" id="UP001318040"/>
    </source>
</evidence>
<keyword evidence="3" id="KW-0597">Phosphoprotein</keyword>
<feature type="compositionally biased region" description="Basic and acidic residues" evidence="12">
    <location>
        <begin position="598"/>
        <end position="618"/>
    </location>
</feature>
<dbReference type="InterPro" id="IPR012677">
    <property type="entry name" value="Nucleotide-bd_a/b_plait_sf"/>
</dbReference>
<dbReference type="Pfam" id="PF00076">
    <property type="entry name" value="RRM_1"/>
    <property type="match status" value="1"/>
</dbReference>
<name>A0AAJ7SMG1_PETMA</name>
<evidence type="ECO:0000256" key="10">
    <source>
        <dbReference type="ARBA" id="ARBA00067321"/>
    </source>
</evidence>
<feature type="compositionally biased region" description="Basic and acidic residues" evidence="12">
    <location>
        <begin position="174"/>
        <end position="199"/>
    </location>
</feature>
<feature type="domain" description="RRM" evidence="13">
    <location>
        <begin position="94"/>
        <end position="171"/>
    </location>
</feature>
<evidence type="ECO:0000259" key="13">
    <source>
        <dbReference type="PROSITE" id="PS50102"/>
    </source>
</evidence>
<feature type="compositionally biased region" description="Basic and acidic residues" evidence="12">
    <location>
        <begin position="292"/>
        <end position="308"/>
    </location>
</feature>
<evidence type="ECO:0000256" key="3">
    <source>
        <dbReference type="ARBA" id="ARBA00022553"/>
    </source>
</evidence>
<feature type="compositionally biased region" description="Basic and acidic residues" evidence="12">
    <location>
        <begin position="379"/>
        <end position="432"/>
    </location>
</feature>
<dbReference type="Gene3D" id="3.30.70.330">
    <property type="match status" value="1"/>
</dbReference>
<evidence type="ECO:0000256" key="6">
    <source>
        <dbReference type="ARBA" id="ARBA00022917"/>
    </source>
</evidence>
<feature type="region of interest" description="Disordered" evidence="12">
    <location>
        <begin position="327"/>
        <end position="688"/>
    </location>
</feature>
<keyword evidence="14" id="KW-1185">Reference proteome</keyword>
<comment type="function">
    <text evidence="8">Required for the binding of mRNA to ribosomes. Functions in close association with EIF4-F and EIF4-A. Binds near the 5'-terminal cap of mRNA in presence of EIF-4F and ATP. Promotes the ATPase activity and the ATP-dependent RNA unwinding activity of both EIF4-A and EIF4-F.</text>
</comment>
<evidence type="ECO:0000256" key="12">
    <source>
        <dbReference type="SAM" id="MobiDB-lite"/>
    </source>
</evidence>
<keyword evidence="4" id="KW-0832">Ubl conjugation</keyword>
<dbReference type="InterPro" id="IPR033107">
    <property type="entry name" value="EIF-4B_RRM"/>
</dbReference>
<feature type="compositionally biased region" description="Basic and acidic residues" evidence="12">
    <location>
        <begin position="209"/>
        <end position="283"/>
    </location>
</feature>
<evidence type="ECO:0000256" key="7">
    <source>
        <dbReference type="ARBA" id="ARBA00022990"/>
    </source>
</evidence>
<dbReference type="GO" id="GO:0003723">
    <property type="term" value="F:RNA binding"/>
    <property type="evidence" value="ECO:0007669"/>
    <property type="project" value="UniProtKB-UniRule"/>
</dbReference>
<keyword evidence="1" id="KW-1017">Isopeptide bond</keyword>
<proteinExistence type="predicted"/>
<dbReference type="CTD" id="1975"/>
<evidence type="ECO:0000256" key="5">
    <source>
        <dbReference type="ARBA" id="ARBA00022884"/>
    </source>
</evidence>